<evidence type="ECO:0000313" key="2">
    <source>
        <dbReference type="Proteomes" id="UP000006681"/>
    </source>
</evidence>
<reference evidence="1 2" key="1">
    <citation type="journal article" date="2010" name="Stand. Genomic Sci.">
        <title>Complete genome sequence of Vulcanisaeta distributa type strain (IC-017).</title>
        <authorList>
            <person name="Mavromatis K."/>
            <person name="Sikorski J."/>
            <person name="Pabst E."/>
            <person name="Teshima H."/>
            <person name="Lapidus A."/>
            <person name="Lucas S."/>
            <person name="Nolan M."/>
            <person name="Glavina Del Rio T."/>
            <person name="Cheng J.F."/>
            <person name="Bruce D."/>
            <person name="Goodwin L."/>
            <person name="Pitluck S."/>
            <person name="Liolios K."/>
            <person name="Ivanova N."/>
            <person name="Mikhailova N."/>
            <person name="Pati A."/>
            <person name="Chen A."/>
            <person name="Palaniappan K."/>
            <person name="Land M."/>
            <person name="Hauser L."/>
            <person name="Chang Y.J."/>
            <person name="Jeffries C.D."/>
            <person name="Rohde M."/>
            <person name="Spring S."/>
            <person name="Goker M."/>
            <person name="Wirth R."/>
            <person name="Woyke T."/>
            <person name="Bristow J."/>
            <person name="Eisen J.A."/>
            <person name="Markowitz V."/>
            <person name="Hugenholtz P."/>
            <person name="Klenk H.P."/>
            <person name="Kyrpides N.C."/>
        </authorList>
    </citation>
    <scope>NUCLEOTIDE SEQUENCE [LARGE SCALE GENOMIC DNA]</scope>
    <source>
        <strain evidence="2">DSM 14429 / JCM 11212 / NBRC 100878 / IC-017</strain>
    </source>
</reference>
<reference evidence="2" key="2">
    <citation type="journal article" date="2010" name="Stand. Genomic Sci.">
        <title>Complete genome sequence of Vulcanisaeta distributa type strain (IC-017T).</title>
        <authorList>
            <person name="Mavromatis K."/>
            <person name="Sikorski J."/>
            <person name="Pabst E."/>
            <person name="Teshima H."/>
            <person name="Lapidus A."/>
            <person name="Lucas S."/>
            <person name="Nolan M."/>
            <person name="Glavina Del Rio T."/>
            <person name="Cheng J."/>
            <person name="Bruce D."/>
            <person name="Goodwin L."/>
            <person name="Pitluck S."/>
            <person name="Liolios K."/>
            <person name="Ivanova N."/>
            <person name="Mikhailova N."/>
            <person name="Pati A."/>
            <person name="Chen A."/>
            <person name="Palaniappan K."/>
            <person name="Land M."/>
            <person name="Hauser L."/>
            <person name="Chang Y."/>
            <person name="Jeffries C."/>
            <person name="Rohde M."/>
            <person name="Spring S."/>
            <person name="Goker M."/>
            <person name="Wirth R."/>
            <person name="Woyke T."/>
            <person name="Bristow J."/>
            <person name="Eisen J."/>
            <person name="Markowitz V."/>
            <person name="Hugenholtz P."/>
            <person name="Klenk H."/>
            <person name="Kyrpides N."/>
        </authorList>
    </citation>
    <scope>NUCLEOTIDE SEQUENCE [LARGE SCALE GENOMIC DNA]</scope>
    <source>
        <strain evidence="2">DSM 14429 / JCM 11212 / NBRC 100878 / IC-017</strain>
    </source>
</reference>
<dbReference type="AlphaFoldDB" id="E1QQ55"/>
<dbReference type="HOGENOM" id="CLU_481151_0_0_2"/>
<keyword evidence="2" id="KW-1185">Reference proteome</keyword>
<dbReference type="Proteomes" id="UP000006681">
    <property type="component" value="Chromosome"/>
</dbReference>
<protein>
    <submittedName>
        <fullName evidence="1">Uncharacterized protein</fullName>
    </submittedName>
</protein>
<sequence length="542" mass="58350">MAFSGKAYEIDYYNTSGLPAPTLVIRGTMNGTPVPLSVSIFAITPTRIYTVGYYYGVGTVSINLTGSLMMGVANTWISDYGSAIWPSLMAFITYGANNETWTVIAAIPYNPTWVMEKRPVEIFVNAKFNEVKPVHVTPLSNVDAAASTQVIEPGKVNGSSDPFGFTYIGSCSSSSNVAYPPTPSSTEGVSYVWVLEQCNEFEGGVPLVFIGWSTNALQNINSILINNIEGTAQSGSGLFGVLNETGGSGGTLVLVGPTYTFSNTYIIELPNAIGNVFIEYGPLNEEITTGNVYYSVPSNGFFYVGLPSYVAYVAFQEYEVAPFMTLATGVWANGTESLAPLESDFNGQYLYVYPYLDVGNGSMTGVFNGVVYMYQNYGQLLINLLDTYMYNQGLGWSPCSNAPQPAFGTTSNGIDYVEFTLSSITNTYSPNPIGWAFMFGSLLVGGYFGDLLDIVDYVLMAVGDALTIASAFVNSALFNQNTFGLSASVYINYYPSSTFYVTLIGSPQVTSITGSQSLYPMGMVINASGYYPSWLTGTQCNS</sequence>
<proteinExistence type="predicted"/>
<name>E1QQ55_VULDI</name>
<evidence type="ECO:0000313" key="1">
    <source>
        <dbReference type="EMBL" id="ADN50427.1"/>
    </source>
</evidence>
<dbReference type="EMBL" id="CP002100">
    <property type="protein sequence ID" value="ADN50427.1"/>
    <property type="molecule type" value="Genomic_DNA"/>
</dbReference>
<dbReference type="eggNOG" id="arCOG07344">
    <property type="taxonomic scope" value="Archaea"/>
</dbReference>
<organism evidence="1 2">
    <name type="scientific">Vulcanisaeta distributa (strain DSM 14429 / JCM 11212 / NBRC 100878 / IC-017)</name>
    <dbReference type="NCBI Taxonomy" id="572478"/>
    <lineage>
        <taxon>Archaea</taxon>
        <taxon>Thermoproteota</taxon>
        <taxon>Thermoprotei</taxon>
        <taxon>Thermoproteales</taxon>
        <taxon>Thermoproteaceae</taxon>
        <taxon>Vulcanisaeta</taxon>
    </lineage>
</organism>
<accession>E1QQ55</accession>
<dbReference type="KEGG" id="vdi:Vdis_1038"/>
<gene>
    <name evidence="1" type="ordered locus">Vdis_1038</name>
</gene>